<dbReference type="PANTHER" id="PTHR43156:SF2">
    <property type="entry name" value="STAGE II SPORULATION PROTEIN E"/>
    <property type="match status" value="1"/>
</dbReference>
<dbReference type="SMART" id="SM00065">
    <property type="entry name" value="GAF"/>
    <property type="match status" value="1"/>
</dbReference>
<dbReference type="EMBL" id="BAAATA010000015">
    <property type="protein sequence ID" value="GAA2491527.1"/>
    <property type="molecule type" value="Genomic_DNA"/>
</dbReference>
<dbReference type="RefSeq" id="WP_344383651.1">
    <property type="nucleotide sequence ID" value="NZ_BAAATA010000015.1"/>
</dbReference>
<dbReference type="Pfam" id="PF01590">
    <property type="entry name" value="GAF"/>
    <property type="match status" value="1"/>
</dbReference>
<dbReference type="InterPro" id="IPR001932">
    <property type="entry name" value="PPM-type_phosphatase-like_dom"/>
</dbReference>
<accession>A0ABN3LYF6</accession>
<evidence type="ECO:0000313" key="5">
    <source>
        <dbReference type="EMBL" id="GAA2491527.1"/>
    </source>
</evidence>
<comment type="caution">
    <text evidence="5">The sequence shown here is derived from an EMBL/GenBank/DDBJ whole genome shotgun (WGS) entry which is preliminary data.</text>
</comment>
<evidence type="ECO:0000259" key="4">
    <source>
        <dbReference type="SMART" id="SM00331"/>
    </source>
</evidence>
<evidence type="ECO:0000256" key="2">
    <source>
        <dbReference type="SAM" id="MobiDB-lite"/>
    </source>
</evidence>
<gene>
    <name evidence="5" type="ORF">GCM10010406_29530</name>
</gene>
<sequence length="471" mass="49757">MIVTEQALVPSDEEQRLAAVRRYAILDTPPDGAFDRVTALAARLFGTPIATVTIVDEDRIWFKAKRGLPEGVEQTGRVPGLCASAILHDTLYVVTDALRDPRTAANPLVHGEPGVRFYAAAPITTHDGHRLGTVNILDTRPRSFEEADLAALGDLAAIVMDELEMRRSATRTVALERELRARVEAERARLARLANTLQRTLLPPTLPEVPGLEVAAHYQIASADRVGGDFYDLFPLADGRWAFFVGDVCGKGSRAAALTSLTRYTLRAAATYDPDPLEVLKNLNTVLQHEYQDGDARYCTALFGLLSGCGGQEEVEVTLAGGGHPPAYAIRGDGTVESVHPAGGQLIGLLPDAQFAVTRLRLSPGDTLLLYTDGLSEARTPDGAMLGEGHLPDLLSGLAGASAPAVVASLRDLLAQTVQSQSDDTALLVLAVPAAGAATTTTATAAAAADRSPAVDRSPAADRSPDEPSPS</sequence>
<proteinExistence type="predicted"/>
<feature type="region of interest" description="Disordered" evidence="2">
    <location>
        <begin position="441"/>
        <end position="471"/>
    </location>
</feature>
<protein>
    <submittedName>
        <fullName evidence="5">Uncharacterized protein</fullName>
    </submittedName>
</protein>
<dbReference type="InterPro" id="IPR036457">
    <property type="entry name" value="PPM-type-like_dom_sf"/>
</dbReference>
<reference evidence="5 6" key="1">
    <citation type="journal article" date="2019" name="Int. J. Syst. Evol. Microbiol.">
        <title>The Global Catalogue of Microorganisms (GCM) 10K type strain sequencing project: providing services to taxonomists for standard genome sequencing and annotation.</title>
        <authorList>
            <consortium name="The Broad Institute Genomics Platform"/>
            <consortium name="The Broad Institute Genome Sequencing Center for Infectious Disease"/>
            <person name="Wu L."/>
            <person name="Ma J."/>
        </authorList>
    </citation>
    <scope>NUCLEOTIDE SEQUENCE [LARGE SCALE GENOMIC DNA]</scope>
    <source>
        <strain evidence="5 6">JCM 6307</strain>
    </source>
</reference>
<organism evidence="5 6">
    <name type="scientific">Streptomyces thermolineatus</name>
    <dbReference type="NCBI Taxonomy" id="44033"/>
    <lineage>
        <taxon>Bacteria</taxon>
        <taxon>Bacillati</taxon>
        <taxon>Actinomycetota</taxon>
        <taxon>Actinomycetes</taxon>
        <taxon>Kitasatosporales</taxon>
        <taxon>Streptomycetaceae</taxon>
        <taxon>Streptomyces</taxon>
    </lineage>
</organism>
<dbReference type="InterPro" id="IPR003018">
    <property type="entry name" value="GAF"/>
</dbReference>
<dbReference type="InterPro" id="IPR052016">
    <property type="entry name" value="Bact_Sigma-Reg"/>
</dbReference>
<dbReference type="Gene3D" id="3.60.40.10">
    <property type="entry name" value="PPM-type phosphatase domain"/>
    <property type="match status" value="1"/>
</dbReference>
<dbReference type="InterPro" id="IPR029016">
    <property type="entry name" value="GAF-like_dom_sf"/>
</dbReference>
<dbReference type="Pfam" id="PF07228">
    <property type="entry name" value="SpoIIE"/>
    <property type="match status" value="1"/>
</dbReference>
<evidence type="ECO:0000313" key="6">
    <source>
        <dbReference type="Proteomes" id="UP001501358"/>
    </source>
</evidence>
<name>A0ABN3LYF6_9ACTN</name>
<feature type="domain" description="PPM-type phosphatase" evidence="4">
    <location>
        <begin position="209"/>
        <end position="432"/>
    </location>
</feature>
<evidence type="ECO:0000259" key="3">
    <source>
        <dbReference type="SMART" id="SM00065"/>
    </source>
</evidence>
<dbReference type="PANTHER" id="PTHR43156">
    <property type="entry name" value="STAGE II SPORULATION PROTEIN E-RELATED"/>
    <property type="match status" value="1"/>
</dbReference>
<dbReference type="SUPFAM" id="SSF81606">
    <property type="entry name" value="PP2C-like"/>
    <property type="match status" value="1"/>
</dbReference>
<evidence type="ECO:0000256" key="1">
    <source>
        <dbReference type="ARBA" id="ARBA00022801"/>
    </source>
</evidence>
<dbReference type="SUPFAM" id="SSF55781">
    <property type="entry name" value="GAF domain-like"/>
    <property type="match status" value="1"/>
</dbReference>
<feature type="compositionally biased region" description="Basic and acidic residues" evidence="2">
    <location>
        <begin position="459"/>
        <end position="471"/>
    </location>
</feature>
<dbReference type="SMART" id="SM00331">
    <property type="entry name" value="PP2C_SIG"/>
    <property type="match status" value="1"/>
</dbReference>
<dbReference type="Gene3D" id="3.30.450.40">
    <property type="match status" value="1"/>
</dbReference>
<feature type="domain" description="GAF" evidence="3">
    <location>
        <begin position="29"/>
        <end position="180"/>
    </location>
</feature>
<keyword evidence="1" id="KW-0378">Hydrolase</keyword>
<dbReference type="Proteomes" id="UP001501358">
    <property type="component" value="Unassembled WGS sequence"/>
</dbReference>
<keyword evidence="6" id="KW-1185">Reference proteome</keyword>